<feature type="transmembrane region" description="Helical" evidence="1">
    <location>
        <begin position="206"/>
        <end position="224"/>
    </location>
</feature>
<organism evidence="3 4">
    <name type="scientific">Sulfurirhabdus autotrophica</name>
    <dbReference type="NCBI Taxonomy" id="1706046"/>
    <lineage>
        <taxon>Bacteria</taxon>
        <taxon>Pseudomonadati</taxon>
        <taxon>Pseudomonadota</taxon>
        <taxon>Betaproteobacteria</taxon>
        <taxon>Nitrosomonadales</taxon>
        <taxon>Sulfuricellaceae</taxon>
        <taxon>Sulfurirhabdus</taxon>
    </lineage>
</organism>
<dbReference type="EMBL" id="SMCO01000003">
    <property type="protein sequence ID" value="TCV89028.1"/>
    <property type="molecule type" value="Genomic_DNA"/>
</dbReference>
<evidence type="ECO:0000313" key="3">
    <source>
        <dbReference type="EMBL" id="TCV89028.1"/>
    </source>
</evidence>
<feature type="signal peptide" evidence="2">
    <location>
        <begin position="1"/>
        <end position="25"/>
    </location>
</feature>
<keyword evidence="2" id="KW-0732">Signal</keyword>
<accession>A0A4R3YD53</accession>
<keyword evidence="1" id="KW-1133">Transmembrane helix</keyword>
<protein>
    <recommendedName>
        <fullName evidence="5">Secreted protein with PEP-CTERM sorting signal</fullName>
    </recommendedName>
</protein>
<proteinExistence type="predicted"/>
<keyword evidence="1" id="KW-0812">Transmembrane</keyword>
<dbReference type="RefSeq" id="WP_124945943.1">
    <property type="nucleotide sequence ID" value="NZ_BHVT01000020.1"/>
</dbReference>
<gene>
    <name evidence="3" type="ORF">EDC63_103100</name>
</gene>
<evidence type="ECO:0000256" key="2">
    <source>
        <dbReference type="SAM" id="SignalP"/>
    </source>
</evidence>
<name>A0A4R3YD53_9PROT</name>
<comment type="caution">
    <text evidence="3">The sequence shown here is derived from an EMBL/GenBank/DDBJ whole genome shotgun (WGS) entry which is preliminary data.</text>
</comment>
<feature type="chain" id="PRO_5021029387" description="Secreted protein with PEP-CTERM sorting signal" evidence="2">
    <location>
        <begin position="26"/>
        <end position="230"/>
    </location>
</feature>
<keyword evidence="4" id="KW-1185">Reference proteome</keyword>
<evidence type="ECO:0000313" key="4">
    <source>
        <dbReference type="Proteomes" id="UP000295367"/>
    </source>
</evidence>
<dbReference type="AlphaFoldDB" id="A0A4R3YD53"/>
<evidence type="ECO:0000256" key="1">
    <source>
        <dbReference type="SAM" id="Phobius"/>
    </source>
</evidence>
<keyword evidence="1" id="KW-0472">Membrane</keyword>
<sequence>MLKPSFVSSLCAGLVSVLSASVALATPMVFSLAGTTTDHKGFFGPVDGSITLTYSISYDTSDINADRSSWAGFWGPVGLSLNVRSDSGNQWQVVSNLDENILMIVFNSPFWRSRGSNLLAEGVSVSPTPIGYIPRGDAIYDFSLFLNENTGLTFLDNMLPLPVDRINAYMGTASIVVHDAQGHALDGVFFNLPNWSATQISLPEPGGAWLIGVGLFAMGVIYGNPRKTKP</sequence>
<evidence type="ECO:0008006" key="5">
    <source>
        <dbReference type="Google" id="ProtNLM"/>
    </source>
</evidence>
<dbReference type="Proteomes" id="UP000295367">
    <property type="component" value="Unassembled WGS sequence"/>
</dbReference>
<reference evidence="3 4" key="1">
    <citation type="submission" date="2019-03" db="EMBL/GenBank/DDBJ databases">
        <title>Genomic Encyclopedia of Type Strains, Phase IV (KMG-IV): sequencing the most valuable type-strain genomes for metagenomic binning, comparative biology and taxonomic classification.</title>
        <authorList>
            <person name="Goeker M."/>
        </authorList>
    </citation>
    <scope>NUCLEOTIDE SEQUENCE [LARGE SCALE GENOMIC DNA]</scope>
    <source>
        <strain evidence="3 4">DSM 100309</strain>
    </source>
</reference>